<dbReference type="PANTHER" id="PTHR42085">
    <property type="entry name" value="F-BOX DOMAIN-CONTAINING PROTEIN"/>
    <property type="match status" value="1"/>
</dbReference>
<reference evidence="1" key="1">
    <citation type="submission" date="2023-08" db="EMBL/GenBank/DDBJ databases">
        <title>Black Yeasts Isolated from many extreme environments.</title>
        <authorList>
            <person name="Coleine C."/>
            <person name="Stajich J.E."/>
            <person name="Selbmann L."/>
        </authorList>
    </citation>
    <scope>NUCLEOTIDE SEQUENCE</scope>
    <source>
        <strain evidence="1">CCFEE 5810</strain>
    </source>
</reference>
<evidence type="ECO:0000313" key="2">
    <source>
        <dbReference type="Proteomes" id="UP001310594"/>
    </source>
</evidence>
<protein>
    <submittedName>
        <fullName evidence="1">Uncharacterized protein</fullName>
    </submittedName>
</protein>
<dbReference type="AlphaFoldDB" id="A0AAN7WBY2"/>
<accession>A0AAN7WBY2</accession>
<sequence length="422" mass="46571">MVVVSVISVTSKGAGEPEHLQSRHFRNIKTSHLNTPQPSINRIQINITTLPYQYHSGVAKQTVSHKAATQRMDWQDWYLEAGLAAGLQSATLRHLLGMSESHSPTPSPDSLQDALNELQREANENGENYDYSYLTALSTKSGAQLRAWRKAEEEEGPSTPGSRMAWDDMHAMFPSIHPNESEAMQGVLLSASAPAKPRLNRWKAHQLRQTTEMRAKKESNAVSDMGLFSLLPGELRNFIYRLAFVPSPEEQPVLISGSDLVCGLGACVHKGAPIAAPGIASTCSQIRNELMSIYTAENEFRFDAVMVRNRCVHSWVLSMNTYARLITKVTLEVLQLTRNGPGLGTDSQLGTITIECPAGRSVGRFEIAFSTHIPKEKIDDSKLVELVKGLNEDADAKRGRASKLAFIMGSDELAELVFRCKK</sequence>
<evidence type="ECO:0000313" key="1">
    <source>
        <dbReference type="EMBL" id="KAK5699778.1"/>
    </source>
</evidence>
<dbReference type="EMBL" id="JAVRQU010000008">
    <property type="protein sequence ID" value="KAK5699778.1"/>
    <property type="molecule type" value="Genomic_DNA"/>
</dbReference>
<comment type="caution">
    <text evidence="1">The sequence shown here is derived from an EMBL/GenBank/DDBJ whole genome shotgun (WGS) entry which is preliminary data.</text>
</comment>
<name>A0AAN7WBY2_9PEZI</name>
<dbReference type="Proteomes" id="UP001310594">
    <property type="component" value="Unassembled WGS sequence"/>
</dbReference>
<gene>
    <name evidence="1" type="ORF">LTR97_005909</name>
</gene>
<dbReference type="InterPro" id="IPR038883">
    <property type="entry name" value="AN11006-like"/>
</dbReference>
<organism evidence="1 2">
    <name type="scientific">Elasticomyces elasticus</name>
    <dbReference type="NCBI Taxonomy" id="574655"/>
    <lineage>
        <taxon>Eukaryota</taxon>
        <taxon>Fungi</taxon>
        <taxon>Dikarya</taxon>
        <taxon>Ascomycota</taxon>
        <taxon>Pezizomycotina</taxon>
        <taxon>Dothideomycetes</taxon>
        <taxon>Dothideomycetidae</taxon>
        <taxon>Mycosphaerellales</taxon>
        <taxon>Teratosphaeriaceae</taxon>
        <taxon>Elasticomyces</taxon>
    </lineage>
</organism>
<dbReference type="PANTHER" id="PTHR42085:SF2">
    <property type="entry name" value="F-BOX DOMAIN-CONTAINING PROTEIN"/>
    <property type="match status" value="1"/>
</dbReference>
<proteinExistence type="predicted"/>